<dbReference type="InterPro" id="IPR001412">
    <property type="entry name" value="aa-tRNA-synth_I_CS"/>
</dbReference>
<evidence type="ECO:0000256" key="1">
    <source>
        <dbReference type="ARBA" id="ARBA00005594"/>
    </source>
</evidence>
<sequence length="971" mass="110225">MLRFARRYATGVDAHKYSSTLRLPTTTFPSKPDTITYIPQCSTELYEWQERLPIEPDGSNLFVFHDGPPYANGDLHLGHSLNKVLKDTINRWQLMRYNKRVFYRAGWDCHGLPIEMKALEALKKRKVKASDMTAVQIRHHCEQLARATIEVQKAQFQQLGIMADFKTPYITLNPGYEADQLDIFALLYEKGLVSRQEKPVFWSCETHTALAEGELEYNEAHKSKTTYLVFPIKKVTPELQAVLEKHQIPQETLSALIWTSTPWTIAANQAICVNANFDYGIVRTLRGNLIVAKALIEQVAELSSDTSILDITIPGTALVAATYTNPIILSSEFPILHGEHVTDSTGTGLVHTAPGHGNDDYFVGLANSLPIHSPVNNYGQYTAALPAGFEPLLGLKVLKEGTAKMLEMLEEAKMVYHRNDGYVHSYPYDWRSKQPIIIRATPQWFINVDRIKDQAMRALEHVEFKPPHARKRLQAFVGNRAEWCISRQRSWGVPLPMVYHKSTGAPLLELEVVKYTIEQIKKLGTNEWFAEDSMKRWLPEHLHPEADDYFKGKDTMDVWFDSGSSWKVVETFLKENNILDPAKIYADIYLEGSDQHRGWFQSSLLTRIAAGSTLPPYKQIVTHGFTVDGKGAKMSKSLGNIITPETIIHGGHTKSHGHIKAIGVDGLRLMIANSDYTRDMVINLFGLKHAGESLRKYRFTLKFLLGNLNGFRVEDMVDVTQLLPLDRYVMSKLHTLQTTCALLYDEHDFSKVQQEMTRHMAQDLSATYFDIIKDTMYLEDPVSVQRRAIQTTLVHIYKTYVSLLSPIMPALTHECWQHSPVHVTQGARSPFMLNNWAQFAVPETYKDADIEHRFDSVVWKVRKEVNRLSELGRKKNDGVVQHSQKCDLHVMTATPELLDGTTAAYFGVAKVYVNQRAVTGEYSSELLLDGGKMEVSLVPSTMHSCPRCWNYTAEKEDHLCGRCEGVLRLSQ</sequence>
<dbReference type="EMBL" id="KV454426">
    <property type="protein sequence ID" value="ODQ82298.1"/>
    <property type="molecule type" value="Genomic_DNA"/>
</dbReference>
<comment type="similarity">
    <text evidence="1 9">Belongs to the class-I aminoacyl-tRNA synthetase family.</text>
</comment>
<dbReference type="InterPro" id="IPR013155">
    <property type="entry name" value="M/V/L/I-tRNA-synth_anticd-bd"/>
</dbReference>
<feature type="domain" description="Aminoacyl-tRNA synthetase class Ia" evidence="10">
    <location>
        <begin position="59"/>
        <end position="682"/>
    </location>
</feature>
<keyword evidence="5 9" id="KW-0067">ATP-binding</keyword>
<keyword evidence="13" id="KW-1185">Reference proteome</keyword>
<protein>
    <recommendedName>
        <fullName evidence="2">isoleucine--tRNA ligase</fullName>
        <ecNumber evidence="2">6.1.1.5</ecNumber>
    </recommendedName>
    <alternativeName>
        <fullName evidence="8">Isoleucyl-tRNA synthetase</fullName>
    </alternativeName>
</protein>
<dbReference type="Proteomes" id="UP000094336">
    <property type="component" value="Unassembled WGS sequence"/>
</dbReference>
<evidence type="ECO:0000313" key="13">
    <source>
        <dbReference type="Proteomes" id="UP000094336"/>
    </source>
</evidence>
<dbReference type="Gene3D" id="3.40.50.620">
    <property type="entry name" value="HUPs"/>
    <property type="match status" value="2"/>
</dbReference>
<dbReference type="AlphaFoldDB" id="A0A1E3QX78"/>
<dbReference type="InterPro" id="IPR050081">
    <property type="entry name" value="Ile-tRNA_ligase"/>
</dbReference>
<feature type="domain" description="Methionyl/Valyl/Leucyl/Isoleucyl-tRNA synthetase anticodon-binding" evidence="11">
    <location>
        <begin position="726"/>
        <end position="865"/>
    </location>
</feature>
<dbReference type="PANTHER" id="PTHR42765">
    <property type="entry name" value="SOLEUCYL-TRNA SYNTHETASE"/>
    <property type="match status" value="1"/>
</dbReference>
<dbReference type="InterPro" id="IPR033708">
    <property type="entry name" value="Anticodon_Ile_BEm"/>
</dbReference>
<gene>
    <name evidence="12" type="ORF">BABINDRAFT_158921</name>
</gene>
<dbReference type="GO" id="GO:0032543">
    <property type="term" value="P:mitochondrial translation"/>
    <property type="evidence" value="ECO:0007669"/>
    <property type="project" value="EnsemblFungi"/>
</dbReference>
<reference evidence="13" key="1">
    <citation type="submission" date="2016-05" db="EMBL/GenBank/DDBJ databases">
        <title>Comparative genomics of biotechnologically important yeasts.</title>
        <authorList>
            <consortium name="DOE Joint Genome Institute"/>
            <person name="Riley R."/>
            <person name="Haridas S."/>
            <person name="Wolfe K.H."/>
            <person name="Lopes M.R."/>
            <person name="Hittinger C.T."/>
            <person name="Goker M."/>
            <person name="Salamov A."/>
            <person name="Wisecaver J."/>
            <person name="Long T.M."/>
            <person name="Aerts A.L."/>
            <person name="Barry K."/>
            <person name="Choi C."/>
            <person name="Clum A."/>
            <person name="Coughlan A.Y."/>
            <person name="Deshpande S."/>
            <person name="Douglass A.P."/>
            <person name="Hanson S.J."/>
            <person name="Klenk H.-P."/>
            <person name="Labutti K."/>
            <person name="Lapidus A."/>
            <person name="Lindquist E."/>
            <person name="Lipzen A."/>
            <person name="Meier-Kolthoff J.P."/>
            <person name="Ohm R.A."/>
            <person name="Otillar R.P."/>
            <person name="Pangilinan J."/>
            <person name="Peng Y."/>
            <person name="Rokas A."/>
            <person name="Rosa C.A."/>
            <person name="Scheuner C."/>
            <person name="Sibirny A.A."/>
            <person name="Slot J.C."/>
            <person name="Stielow J.B."/>
            <person name="Sun H."/>
            <person name="Kurtzman C.P."/>
            <person name="Blackwell M."/>
            <person name="Grigoriev I.V."/>
            <person name="Jeffries T.W."/>
        </authorList>
    </citation>
    <scope>NUCLEOTIDE SEQUENCE [LARGE SCALE GENOMIC DNA]</scope>
    <source>
        <strain evidence="13">NRRL Y-12698</strain>
    </source>
</reference>
<keyword evidence="3 9" id="KW-0436">Ligase</keyword>
<evidence type="ECO:0000256" key="5">
    <source>
        <dbReference type="ARBA" id="ARBA00022840"/>
    </source>
</evidence>
<accession>A0A1E3QX78</accession>
<dbReference type="Gene3D" id="1.10.730.20">
    <property type="match status" value="1"/>
</dbReference>
<proteinExistence type="inferred from homology"/>
<dbReference type="InterPro" id="IPR002301">
    <property type="entry name" value="Ile-tRNA-ligase"/>
</dbReference>
<keyword evidence="7 9" id="KW-0030">Aminoacyl-tRNA synthetase</keyword>
<dbReference type="InterPro" id="IPR009008">
    <property type="entry name" value="Val/Leu/Ile-tRNA-synth_edit"/>
</dbReference>
<evidence type="ECO:0000256" key="2">
    <source>
        <dbReference type="ARBA" id="ARBA00013165"/>
    </source>
</evidence>
<organism evidence="12 13">
    <name type="scientific">Babjeviella inositovora NRRL Y-12698</name>
    <dbReference type="NCBI Taxonomy" id="984486"/>
    <lineage>
        <taxon>Eukaryota</taxon>
        <taxon>Fungi</taxon>
        <taxon>Dikarya</taxon>
        <taxon>Ascomycota</taxon>
        <taxon>Saccharomycotina</taxon>
        <taxon>Pichiomycetes</taxon>
        <taxon>Serinales incertae sedis</taxon>
        <taxon>Babjeviella</taxon>
    </lineage>
</organism>
<dbReference type="InterPro" id="IPR014729">
    <property type="entry name" value="Rossmann-like_a/b/a_fold"/>
</dbReference>
<dbReference type="GO" id="GO:0002161">
    <property type="term" value="F:aminoacyl-tRNA deacylase activity"/>
    <property type="evidence" value="ECO:0007669"/>
    <property type="project" value="InterPro"/>
</dbReference>
<dbReference type="PRINTS" id="PR00984">
    <property type="entry name" value="TRNASYNTHILE"/>
</dbReference>
<dbReference type="EC" id="6.1.1.5" evidence="2"/>
<dbReference type="GeneID" id="30145209"/>
<evidence type="ECO:0000256" key="4">
    <source>
        <dbReference type="ARBA" id="ARBA00022741"/>
    </source>
</evidence>
<keyword evidence="4 9" id="KW-0547">Nucleotide-binding</keyword>
<evidence type="ECO:0000259" key="11">
    <source>
        <dbReference type="Pfam" id="PF08264"/>
    </source>
</evidence>
<evidence type="ECO:0000256" key="3">
    <source>
        <dbReference type="ARBA" id="ARBA00022598"/>
    </source>
</evidence>
<dbReference type="GO" id="GO:0000049">
    <property type="term" value="F:tRNA binding"/>
    <property type="evidence" value="ECO:0007669"/>
    <property type="project" value="InterPro"/>
</dbReference>
<dbReference type="Pfam" id="PF08264">
    <property type="entry name" value="Anticodon_1"/>
    <property type="match status" value="1"/>
</dbReference>
<evidence type="ECO:0000259" key="10">
    <source>
        <dbReference type="Pfam" id="PF00133"/>
    </source>
</evidence>
<dbReference type="PANTHER" id="PTHR42765:SF1">
    <property type="entry name" value="ISOLEUCINE--TRNA LIGASE, MITOCHONDRIAL"/>
    <property type="match status" value="1"/>
</dbReference>
<evidence type="ECO:0000313" key="12">
    <source>
        <dbReference type="EMBL" id="ODQ82298.1"/>
    </source>
</evidence>
<dbReference type="GO" id="GO:0004822">
    <property type="term" value="F:isoleucine-tRNA ligase activity"/>
    <property type="evidence" value="ECO:0007669"/>
    <property type="project" value="UniProtKB-EC"/>
</dbReference>
<dbReference type="GO" id="GO:0005524">
    <property type="term" value="F:ATP binding"/>
    <property type="evidence" value="ECO:0007669"/>
    <property type="project" value="UniProtKB-KW"/>
</dbReference>
<dbReference type="InterPro" id="IPR002300">
    <property type="entry name" value="aa-tRNA-synth_Ia"/>
</dbReference>
<evidence type="ECO:0000256" key="9">
    <source>
        <dbReference type="RuleBase" id="RU363035"/>
    </source>
</evidence>
<dbReference type="OrthoDB" id="10264412at2759"/>
<evidence type="ECO:0000256" key="8">
    <source>
        <dbReference type="ARBA" id="ARBA00032665"/>
    </source>
</evidence>
<dbReference type="Pfam" id="PF00133">
    <property type="entry name" value="tRNA-synt_1"/>
    <property type="match status" value="1"/>
</dbReference>
<dbReference type="SUPFAM" id="SSF52374">
    <property type="entry name" value="Nucleotidylyl transferase"/>
    <property type="match status" value="1"/>
</dbReference>
<evidence type="ECO:0000256" key="7">
    <source>
        <dbReference type="ARBA" id="ARBA00023146"/>
    </source>
</evidence>
<dbReference type="NCBIfam" id="TIGR00392">
    <property type="entry name" value="ileS"/>
    <property type="match status" value="1"/>
</dbReference>
<dbReference type="CDD" id="cd07960">
    <property type="entry name" value="Anticodon_Ia_Ile_BEm"/>
    <property type="match status" value="1"/>
</dbReference>
<dbReference type="PROSITE" id="PS00178">
    <property type="entry name" value="AA_TRNA_LIGASE_I"/>
    <property type="match status" value="1"/>
</dbReference>
<dbReference type="SUPFAM" id="SSF47323">
    <property type="entry name" value="Anticodon-binding domain of a subclass of class I aminoacyl-tRNA synthetases"/>
    <property type="match status" value="1"/>
</dbReference>
<dbReference type="GO" id="GO:0005739">
    <property type="term" value="C:mitochondrion"/>
    <property type="evidence" value="ECO:0007669"/>
    <property type="project" value="EnsemblFungi"/>
</dbReference>
<keyword evidence="6 9" id="KW-0648">Protein biosynthesis</keyword>
<dbReference type="RefSeq" id="XP_018987626.1">
    <property type="nucleotide sequence ID" value="XM_019127356.1"/>
</dbReference>
<dbReference type="SUPFAM" id="SSF50677">
    <property type="entry name" value="ValRS/IleRS/LeuRS editing domain"/>
    <property type="match status" value="1"/>
</dbReference>
<dbReference type="InterPro" id="IPR009080">
    <property type="entry name" value="tRNAsynth_Ia_anticodon-bd"/>
</dbReference>
<dbReference type="STRING" id="984486.A0A1E3QX78"/>
<name>A0A1E3QX78_9ASCO</name>
<evidence type="ECO:0000256" key="6">
    <source>
        <dbReference type="ARBA" id="ARBA00022917"/>
    </source>
</evidence>
<dbReference type="GO" id="GO:0006428">
    <property type="term" value="P:isoleucyl-tRNA aminoacylation"/>
    <property type="evidence" value="ECO:0007669"/>
    <property type="project" value="InterPro"/>
</dbReference>